<organism evidence="2 3">
    <name type="scientific">Syntrophotalea acetylenivorans</name>
    <dbReference type="NCBI Taxonomy" id="1842532"/>
    <lineage>
        <taxon>Bacteria</taxon>
        <taxon>Pseudomonadati</taxon>
        <taxon>Thermodesulfobacteriota</taxon>
        <taxon>Desulfuromonadia</taxon>
        <taxon>Desulfuromonadales</taxon>
        <taxon>Syntrophotaleaceae</taxon>
        <taxon>Syntrophotalea</taxon>
    </lineage>
</organism>
<dbReference type="PANTHER" id="PTHR33531">
    <property type="entry name" value="RUBRERYTHRIN SUBFAMILY"/>
    <property type="match status" value="1"/>
</dbReference>
<dbReference type="Proteomes" id="UP000182517">
    <property type="component" value="Chromosome"/>
</dbReference>
<dbReference type="AlphaFoldDB" id="A0A1L3GL72"/>
<accession>A0A1L3GL72</accession>
<dbReference type="InterPro" id="IPR009078">
    <property type="entry name" value="Ferritin-like_SF"/>
</dbReference>
<keyword evidence="3" id="KW-1185">Reference proteome</keyword>
<dbReference type="CDD" id="cd01045">
    <property type="entry name" value="Ferritin_like_AB"/>
    <property type="match status" value="1"/>
</dbReference>
<sequence>MNVYDFAIQMETDAETFYRKLADESHIPGMKKIFSDLADDEQSHRQLFQNLKNQQVPDAVTESKVLEKAKNVFAKILAERQSLPSVMSNLESYRYALKLEAEGVRLYSDAAKREVDEEIKKVLLCIAKEEENHFNIVENIYNFVNAPNQYLAWVEFSSLGEFEAFGRETDI</sequence>
<evidence type="ECO:0000259" key="1">
    <source>
        <dbReference type="Pfam" id="PF02915"/>
    </source>
</evidence>
<dbReference type="EMBL" id="CP015519">
    <property type="protein sequence ID" value="APG26697.1"/>
    <property type="molecule type" value="Genomic_DNA"/>
</dbReference>
<evidence type="ECO:0000313" key="2">
    <source>
        <dbReference type="EMBL" id="APG26697.1"/>
    </source>
</evidence>
<dbReference type="InterPro" id="IPR012347">
    <property type="entry name" value="Ferritin-like"/>
</dbReference>
<proteinExistence type="predicted"/>
<dbReference type="RefSeq" id="WP_072282657.1">
    <property type="nucleotide sequence ID" value="NZ_CP015519.1"/>
</dbReference>
<dbReference type="Pfam" id="PF02915">
    <property type="entry name" value="Rubrerythrin"/>
    <property type="match status" value="1"/>
</dbReference>
<name>A0A1L3GL72_9BACT</name>
<dbReference type="GO" id="GO:0016491">
    <property type="term" value="F:oxidoreductase activity"/>
    <property type="evidence" value="ECO:0007669"/>
    <property type="project" value="InterPro"/>
</dbReference>
<dbReference type="KEGG" id="pef:A7E78_01760"/>
<reference evidence="2 3" key="1">
    <citation type="journal article" date="2017" name="Genome Announc.">
        <title>Complete Genome Sequences of Two Acetylene-Fermenting Pelobacter acetylenicus Strains.</title>
        <authorList>
            <person name="Sutton J.M."/>
            <person name="Baesman S.M."/>
            <person name="Fierst J.L."/>
            <person name="Poret-Peterson A.T."/>
            <person name="Oremland R.S."/>
            <person name="Dunlap D.S."/>
            <person name="Akob D.M."/>
        </authorList>
    </citation>
    <scope>NUCLEOTIDE SEQUENCE [LARGE SCALE GENOMIC DNA]</scope>
    <source>
        <strain evidence="2 3">SFB93</strain>
    </source>
</reference>
<evidence type="ECO:0000313" key="3">
    <source>
        <dbReference type="Proteomes" id="UP000182517"/>
    </source>
</evidence>
<feature type="domain" description="Rubrerythrin diiron-binding" evidence="1">
    <location>
        <begin position="6"/>
        <end position="139"/>
    </location>
</feature>
<dbReference type="GO" id="GO:0046872">
    <property type="term" value="F:metal ion binding"/>
    <property type="evidence" value="ECO:0007669"/>
    <property type="project" value="InterPro"/>
</dbReference>
<dbReference type="Gene3D" id="1.20.1260.10">
    <property type="match status" value="1"/>
</dbReference>
<gene>
    <name evidence="2" type="ORF">A7E78_01760</name>
</gene>
<dbReference type="SUPFAM" id="SSF47240">
    <property type="entry name" value="Ferritin-like"/>
    <property type="match status" value="1"/>
</dbReference>
<dbReference type="STRING" id="1842532.A7E78_01760"/>
<dbReference type="PANTHER" id="PTHR33531:SF7">
    <property type="entry name" value="HYPOTHETICAL MEMBRANE PROTEIN, CONSERVED"/>
    <property type="match status" value="1"/>
</dbReference>
<dbReference type="OrthoDB" id="9792569at2"/>
<dbReference type="InterPro" id="IPR003251">
    <property type="entry name" value="Rr_diiron-bd_dom"/>
</dbReference>
<protein>
    <recommendedName>
        <fullName evidence="1">Rubrerythrin diiron-binding domain-containing protein</fullName>
    </recommendedName>
</protein>